<keyword evidence="2" id="KW-1185">Reference proteome</keyword>
<evidence type="ECO:0008006" key="3">
    <source>
        <dbReference type="Google" id="ProtNLM"/>
    </source>
</evidence>
<gene>
    <name evidence="1" type="ORF">Pfl04_32970</name>
</gene>
<comment type="caution">
    <text evidence="1">The sequence shown here is derived from an EMBL/GenBank/DDBJ whole genome shotgun (WGS) entry which is preliminary data.</text>
</comment>
<reference evidence="1" key="1">
    <citation type="submission" date="2021-01" db="EMBL/GenBank/DDBJ databases">
        <title>Whole genome shotgun sequence of Planosporangium flavigriseum NBRC 105377.</title>
        <authorList>
            <person name="Komaki H."/>
            <person name="Tamura T."/>
        </authorList>
    </citation>
    <scope>NUCLEOTIDE SEQUENCE</scope>
    <source>
        <strain evidence="1">NBRC 105377</strain>
    </source>
</reference>
<dbReference type="Proteomes" id="UP000653674">
    <property type="component" value="Unassembled WGS sequence"/>
</dbReference>
<proteinExistence type="predicted"/>
<dbReference type="EMBL" id="BONU01000023">
    <property type="protein sequence ID" value="GIG74893.1"/>
    <property type="molecule type" value="Genomic_DNA"/>
</dbReference>
<dbReference type="AlphaFoldDB" id="A0A8J3LQQ3"/>
<evidence type="ECO:0000313" key="1">
    <source>
        <dbReference type="EMBL" id="GIG74893.1"/>
    </source>
</evidence>
<protein>
    <recommendedName>
        <fullName evidence="3">DUF5753 domain-containing protein</fullName>
    </recommendedName>
</protein>
<sequence>MDEAARIVVAAWADPVVWTVTDHPCELQEHLIRRLALPLNLDQNRHSAFHQTLSTIRAEQKAKARALPIDA</sequence>
<evidence type="ECO:0000313" key="2">
    <source>
        <dbReference type="Proteomes" id="UP000653674"/>
    </source>
</evidence>
<name>A0A8J3LQQ3_9ACTN</name>
<accession>A0A8J3LQQ3</accession>
<organism evidence="1 2">
    <name type="scientific">Planosporangium flavigriseum</name>
    <dbReference type="NCBI Taxonomy" id="373681"/>
    <lineage>
        <taxon>Bacteria</taxon>
        <taxon>Bacillati</taxon>
        <taxon>Actinomycetota</taxon>
        <taxon>Actinomycetes</taxon>
        <taxon>Micromonosporales</taxon>
        <taxon>Micromonosporaceae</taxon>
        <taxon>Planosporangium</taxon>
    </lineage>
</organism>